<evidence type="ECO:0000313" key="5">
    <source>
        <dbReference type="Proteomes" id="UP001303211"/>
    </source>
</evidence>
<dbReference type="InterPro" id="IPR016181">
    <property type="entry name" value="Acyl_CoA_acyltransferase"/>
</dbReference>
<evidence type="ECO:0000313" key="4">
    <source>
        <dbReference type="EMBL" id="WOO31450.1"/>
    </source>
</evidence>
<keyword evidence="5" id="KW-1185">Reference proteome</keyword>
<sequence length="166" mass="17727">MSAQPRALTAADLPGLAQVQRACYGDGLAESTEVFARRLASPANCSLVIAQGGRVLAYLAAYRSLLAKVTPLHGDFEPVPTPDTLYLHDMAVLPDCAGRGLAGQLLAALHAQSTGLRHSALVSVQGSQAYWQRRGYAEHQLHDAVQRQRLASYGAQAVYMTALLSK</sequence>
<evidence type="ECO:0000256" key="1">
    <source>
        <dbReference type="ARBA" id="ARBA00022679"/>
    </source>
</evidence>
<keyword evidence="2" id="KW-0012">Acyltransferase</keyword>
<gene>
    <name evidence="4" type="ORF">P4826_13650</name>
</gene>
<dbReference type="Pfam" id="PF00583">
    <property type="entry name" value="Acetyltransf_1"/>
    <property type="match status" value="1"/>
</dbReference>
<dbReference type="Gene3D" id="3.40.630.30">
    <property type="match status" value="1"/>
</dbReference>
<dbReference type="EMBL" id="CP136921">
    <property type="protein sequence ID" value="WOO31450.1"/>
    <property type="molecule type" value="Genomic_DNA"/>
</dbReference>
<dbReference type="SUPFAM" id="SSF55729">
    <property type="entry name" value="Acyl-CoA N-acyltransferases (Nat)"/>
    <property type="match status" value="1"/>
</dbReference>
<organism evidence="4 5">
    <name type="scientific">Diaphorobacter limosus</name>
    <dbReference type="NCBI Taxonomy" id="3036128"/>
    <lineage>
        <taxon>Bacteria</taxon>
        <taxon>Pseudomonadati</taxon>
        <taxon>Pseudomonadota</taxon>
        <taxon>Betaproteobacteria</taxon>
        <taxon>Burkholderiales</taxon>
        <taxon>Comamonadaceae</taxon>
        <taxon>Diaphorobacter</taxon>
    </lineage>
</organism>
<dbReference type="InterPro" id="IPR050832">
    <property type="entry name" value="Bact_Acetyltransf"/>
</dbReference>
<reference evidence="4 5" key="1">
    <citation type="submission" date="2023-03" db="EMBL/GenBank/DDBJ databases">
        <title>Diaphorobacter basophil sp. nov., isolated from a sewage-treatment plant.</title>
        <authorList>
            <person name="Yang K."/>
        </authorList>
    </citation>
    <scope>NUCLEOTIDE SEQUENCE [LARGE SCALE GENOMIC DNA]</scope>
    <source>
        <strain evidence="4 5">Y-1</strain>
    </source>
</reference>
<name>A0ABZ0IZN2_9BURK</name>
<feature type="domain" description="N-acetyltransferase" evidence="3">
    <location>
        <begin position="3"/>
        <end position="165"/>
    </location>
</feature>
<dbReference type="PANTHER" id="PTHR43877">
    <property type="entry name" value="AMINOALKYLPHOSPHONATE N-ACETYLTRANSFERASE-RELATED-RELATED"/>
    <property type="match status" value="1"/>
</dbReference>
<keyword evidence="1" id="KW-0808">Transferase</keyword>
<dbReference type="Proteomes" id="UP001303211">
    <property type="component" value="Chromosome"/>
</dbReference>
<dbReference type="PROSITE" id="PS51186">
    <property type="entry name" value="GNAT"/>
    <property type="match status" value="1"/>
</dbReference>
<dbReference type="InterPro" id="IPR000182">
    <property type="entry name" value="GNAT_dom"/>
</dbReference>
<proteinExistence type="predicted"/>
<dbReference type="CDD" id="cd04301">
    <property type="entry name" value="NAT_SF"/>
    <property type="match status" value="1"/>
</dbReference>
<evidence type="ECO:0000259" key="3">
    <source>
        <dbReference type="PROSITE" id="PS51186"/>
    </source>
</evidence>
<protein>
    <submittedName>
        <fullName evidence="4">GNAT family N-acetyltransferase</fullName>
    </submittedName>
</protein>
<dbReference type="RefSeq" id="WP_317700929.1">
    <property type="nucleotide sequence ID" value="NZ_CP136921.1"/>
</dbReference>
<accession>A0ABZ0IZN2</accession>
<evidence type="ECO:0000256" key="2">
    <source>
        <dbReference type="ARBA" id="ARBA00023315"/>
    </source>
</evidence>